<gene>
    <name evidence="3" type="ORF">GGR23_001466</name>
</gene>
<dbReference type="SUPFAM" id="SSF143011">
    <property type="entry name" value="RelE-like"/>
    <property type="match status" value="1"/>
</dbReference>
<comment type="similarity">
    <text evidence="1">Belongs to the RelE toxin family.</text>
</comment>
<comment type="caution">
    <text evidence="3">The sequence shown here is derived from an EMBL/GenBank/DDBJ whole genome shotgun (WGS) entry which is preliminary data.</text>
</comment>
<name>A0A7W6J3T7_9HYPH</name>
<protein>
    <submittedName>
        <fullName evidence="3">mRNA interferase RelE/StbE</fullName>
    </submittedName>
</protein>
<dbReference type="PANTHER" id="PTHR35601:SF1">
    <property type="entry name" value="TOXIN RELE"/>
    <property type="match status" value="1"/>
</dbReference>
<evidence type="ECO:0000256" key="1">
    <source>
        <dbReference type="ARBA" id="ARBA00006226"/>
    </source>
</evidence>
<evidence type="ECO:0000313" key="3">
    <source>
        <dbReference type="EMBL" id="MBB4064289.1"/>
    </source>
</evidence>
<proteinExistence type="inferred from homology"/>
<keyword evidence="4" id="KW-1185">Reference proteome</keyword>
<dbReference type="Gene3D" id="3.30.2310.20">
    <property type="entry name" value="RelE-like"/>
    <property type="match status" value="1"/>
</dbReference>
<evidence type="ECO:0000313" key="4">
    <source>
        <dbReference type="Proteomes" id="UP000528286"/>
    </source>
</evidence>
<reference evidence="3 4" key="1">
    <citation type="submission" date="2020-08" db="EMBL/GenBank/DDBJ databases">
        <title>Genomic Encyclopedia of Type Strains, Phase IV (KMG-IV): sequencing the most valuable type-strain genomes for metagenomic binning, comparative biology and taxonomic classification.</title>
        <authorList>
            <person name="Goeker M."/>
        </authorList>
    </citation>
    <scope>NUCLEOTIDE SEQUENCE [LARGE SCALE GENOMIC DNA]</scope>
    <source>
        <strain evidence="3 4">DSM 29853</strain>
    </source>
</reference>
<dbReference type="AlphaFoldDB" id="A0A7W6J3T7"/>
<dbReference type="Pfam" id="PF05016">
    <property type="entry name" value="ParE_toxin"/>
    <property type="match status" value="1"/>
</dbReference>
<dbReference type="EMBL" id="JACIEZ010000002">
    <property type="protein sequence ID" value="MBB4064289.1"/>
    <property type="molecule type" value="Genomic_DNA"/>
</dbReference>
<dbReference type="PANTHER" id="PTHR35601">
    <property type="entry name" value="TOXIN RELE"/>
    <property type="match status" value="1"/>
</dbReference>
<dbReference type="Proteomes" id="UP000528286">
    <property type="component" value="Unassembled WGS sequence"/>
</dbReference>
<sequence>MGSRWTIRYRKSTRKFAEKLDPKQRRRIHDFLEVRLANLQDVRSIGKALQGPDYEDKWRYRVGDYRIVREIRDRQPVVLVFEIGNRKNIYR</sequence>
<evidence type="ECO:0000256" key="2">
    <source>
        <dbReference type="ARBA" id="ARBA00022649"/>
    </source>
</evidence>
<dbReference type="InterPro" id="IPR035093">
    <property type="entry name" value="RelE/ParE_toxin_dom_sf"/>
</dbReference>
<keyword evidence="2" id="KW-1277">Toxin-antitoxin system</keyword>
<dbReference type="InterPro" id="IPR007712">
    <property type="entry name" value="RelE/ParE_toxin"/>
</dbReference>
<dbReference type="RefSeq" id="WP_343066614.1">
    <property type="nucleotide sequence ID" value="NZ_JACIEZ010000002.1"/>
</dbReference>
<organism evidence="3 4">
    <name type="scientific">Gellertiella hungarica</name>
    <dbReference type="NCBI Taxonomy" id="1572859"/>
    <lineage>
        <taxon>Bacteria</taxon>
        <taxon>Pseudomonadati</taxon>
        <taxon>Pseudomonadota</taxon>
        <taxon>Alphaproteobacteria</taxon>
        <taxon>Hyphomicrobiales</taxon>
        <taxon>Rhizobiaceae</taxon>
        <taxon>Gellertiella</taxon>
    </lineage>
</organism>
<accession>A0A7W6J3T7</accession>